<dbReference type="EMBL" id="JAELUP010000113">
    <property type="protein sequence ID" value="MBJ6363986.1"/>
    <property type="molecule type" value="Genomic_DNA"/>
</dbReference>
<evidence type="ECO:0000256" key="1">
    <source>
        <dbReference type="SAM" id="MobiDB-lite"/>
    </source>
</evidence>
<dbReference type="Proteomes" id="UP000640274">
    <property type="component" value="Unassembled WGS sequence"/>
</dbReference>
<name>A0A934MR84_9BACL</name>
<proteinExistence type="predicted"/>
<evidence type="ECO:0000313" key="2">
    <source>
        <dbReference type="EMBL" id="MBJ6363986.1"/>
    </source>
</evidence>
<accession>A0A934MR84</accession>
<reference evidence="2" key="1">
    <citation type="submission" date="2020-12" db="EMBL/GenBank/DDBJ databases">
        <authorList>
            <person name="Huq M.A."/>
        </authorList>
    </citation>
    <scope>NUCLEOTIDE SEQUENCE</scope>
    <source>
        <strain evidence="2">MAHUQ-46</strain>
    </source>
</reference>
<dbReference type="AlphaFoldDB" id="A0A934MR84"/>
<organism evidence="2 3">
    <name type="scientific">Paenibacillus roseus</name>
    <dbReference type="NCBI Taxonomy" id="2798579"/>
    <lineage>
        <taxon>Bacteria</taxon>
        <taxon>Bacillati</taxon>
        <taxon>Bacillota</taxon>
        <taxon>Bacilli</taxon>
        <taxon>Bacillales</taxon>
        <taxon>Paenibacillaceae</taxon>
        <taxon>Paenibacillus</taxon>
    </lineage>
</organism>
<dbReference type="RefSeq" id="WP_199021593.1">
    <property type="nucleotide sequence ID" value="NZ_JAELUP010000113.1"/>
</dbReference>
<gene>
    <name evidence="2" type="ORF">JFN88_22475</name>
</gene>
<sequence length="59" mass="6744">MPNNENEDRNHDQGSDNNGQSTSNVHGGEFGKGRKSQYKNNNPEHEDDVPNEFLSHKEY</sequence>
<comment type="caution">
    <text evidence="2">The sequence shown here is derived from an EMBL/GenBank/DDBJ whole genome shotgun (WGS) entry which is preliminary data.</text>
</comment>
<evidence type="ECO:0000313" key="3">
    <source>
        <dbReference type="Proteomes" id="UP000640274"/>
    </source>
</evidence>
<feature type="compositionally biased region" description="Polar residues" evidence="1">
    <location>
        <begin position="15"/>
        <end position="25"/>
    </location>
</feature>
<keyword evidence="3" id="KW-1185">Reference proteome</keyword>
<feature type="region of interest" description="Disordered" evidence="1">
    <location>
        <begin position="1"/>
        <end position="59"/>
    </location>
</feature>
<protein>
    <submittedName>
        <fullName evidence="2">Uncharacterized protein</fullName>
    </submittedName>
</protein>
<feature type="compositionally biased region" description="Basic and acidic residues" evidence="1">
    <location>
        <begin position="1"/>
        <end position="14"/>
    </location>
</feature>